<dbReference type="InterPro" id="IPR027619">
    <property type="entry name" value="C-S_lyase_PatB-like"/>
</dbReference>
<reference evidence="8" key="1">
    <citation type="journal article" date="2020" name="Int. J. Syst. Evol. Microbiol.">
        <title>Alteromonas alba sp. nov., a marine bacterium isolated from the seawater of the West Pacific Ocean.</title>
        <authorList>
            <person name="Sun C."/>
            <person name="Wu Y.-H."/>
            <person name="Xamxidin M."/>
            <person name="Cheng H."/>
            <person name="Xu X.-W."/>
        </authorList>
    </citation>
    <scope>NUCLEOTIDE SEQUENCE [LARGE SCALE GENOMIC DNA]</scope>
    <source>
        <strain evidence="8">190</strain>
    </source>
</reference>
<dbReference type="EC" id="4.4.1.13" evidence="2"/>
<dbReference type="InterPro" id="IPR015422">
    <property type="entry name" value="PyrdxlP-dep_Trfase_small"/>
</dbReference>
<comment type="caution">
    <text evidence="7">The sequence shown here is derived from an EMBL/GenBank/DDBJ whole genome shotgun (WGS) entry which is preliminary data.</text>
</comment>
<feature type="domain" description="Aminotransferase class I/classII large" evidence="6">
    <location>
        <begin position="42"/>
        <end position="374"/>
    </location>
</feature>
<dbReference type="EMBL" id="PVNP01000204">
    <property type="protein sequence ID" value="PRO71552.1"/>
    <property type="molecule type" value="Genomic_DNA"/>
</dbReference>
<keyword evidence="3" id="KW-0663">Pyridoxal phosphate</keyword>
<evidence type="ECO:0000256" key="2">
    <source>
        <dbReference type="ARBA" id="ARBA00012224"/>
    </source>
</evidence>
<dbReference type="GO" id="GO:0047804">
    <property type="term" value="F:cysteine-S-conjugate beta-lyase activity"/>
    <property type="evidence" value="ECO:0007669"/>
    <property type="project" value="UniProtKB-EC"/>
</dbReference>
<dbReference type="AlphaFoldDB" id="A0A2S9V521"/>
<comment type="similarity">
    <text evidence="5">Belongs to the class-II pyridoxal-phosphate-dependent aminotransferase family. MalY/PatB cystathionine beta-lyase subfamily.</text>
</comment>
<dbReference type="Proteomes" id="UP000238949">
    <property type="component" value="Unassembled WGS sequence"/>
</dbReference>
<dbReference type="OrthoDB" id="3224382at2"/>
<evidence type="ECO:0000313" key="8">
    <source>
        <dbReference type="Proteomes" id="UP000238949"/>
    </source>
</evidence>
<dbReference type="PANTHER" id="PTHR43525:SF1">
    <property type="entry name" value="PROTEIN MALY"/>
    <property type="match status" value="1"/>
</dbReference>
<dbReference type="InterPro" id="IPR004839">
    <property type="entry name" value="Aminotransferase_I/II_large"/>
</dbReference>
<evidence type="ECO:0000256" key="4">
    <source>
        <dbReference type="ARBA" id="ARBA00023239"/>
    </source>
</evidence>
<keyword evidence="7" id="KW-0808">Transferase</keyword>
<accession>A0A2S9V521</accession>
<dbReference type="Gene3D" id="3.40.640.10">
    <property type="entry name" value="Type I PLP-dependent aspartate aminotransferase-like (Major domain)"/>
    <property type="match status" value="1"/>
</dbReference>
<dbReference type="GO" id="GO:0008483">
    <property type="term" value="F:transaminase activity"/>
    <property type="evidence" value="ECO:0007669"/>
    <property type="project" value="UniProtKB-KW"/>
</dbReference>
<evidence type="ECO:0000259" key="6">
    <source>
        <dbReference type="Pfam" id="PF00155"/>
    </source>
</evidence>
<dbReference type="GO" id="GO:0030170">
    <property type="term" value="F:pyridoxal phosphate binding"/>
    <property type="evidence" value="ECO:0007669"/>
    <property type="project" value="InterPro"/>
</dbReference>
<dbReference type="CDD" id="cd00609">
    <property type="entry name" value="AAT_like"/>
    <property type="match status" value="1"/>
</dbReference>
<dbReference type="NCBIfam" id="TIGR04350">
    <property type="entry name" value="C_S_lyase_PatB"/>
    <property type="match status" value="1"/>
</dbReference>
<dbReference type="InterPro" id="IPR051798">
    <property type="entry name" value="Class-II_PLP-Dep_Aminotrans"/>
</dbReference>
<dbReference type="RefSeq" id="WP_105936478.1">
    <property type="nucleotide sequence ID" value="NZ_PVNP01000204.1"/>
</dbReference>
<dbReference type="Gene3D" id="3.90.1150.10">
    <property type="entry name" value="Aspartate Aminotransferase, domain 1"/>
    <property type="match status" value="1"/>
</dbReference>
<dbReference type="InterPro" id="IPR015421">
    <property type="entry name" value="PyrdxlP-dep_Trfase_major"/>
</dbReference>
<organism evidence="7 8">
    <name type="scientific">Alteromonas alba</name>
    <dbReference type="NCBI Taxonomy" id="2079529"/>
    <lineage>
        <taxon>Bacteria</taxon>
        <taxon>Pseudomonadati</taxon>
        <taxon>Pseudomonadota</taxon>
        <taxon>Gammaproteobacteria</taxon>
        <taxon>Alteromonadales</taxon>
        <taxon>Alteromonadaceae</taxon>
        <taxon>Alteromonas/Salinimonas group</taxon>
        <taxon>Alteromonas</taxon>
    </lineage>
</organism>
<keyword evidence="7" id="KW-0032">Aminotransferase</keyword>
<comment type="cofactor">
    <cofactor evidence="1">
        <name>pyridoxal 5'-phosphate</name>
        <dbReference type="ChEBI" id="CHEBI:597326"/>
    </cofactor>
</comment>
<keyword evidence="4" id="KW-0456">Lyase</keyword>
<proteinExistence type="inferred from homology"/>
<dbReference type="Pfam" id="PF00155">
    <property type="entry name" value="Aminotran_1_2"/>
    <property type="match status" value="1"/>
</dbReference>
<dbReference type="SUPFAM" id="SSF53383">
    <property type="entry name" value="PLP-dependent transferases"/>
    <property type="match status" value="1"/>
</dbReference>
<evidence type="ECO:0000256" key="3">
    <source>
        <dbReference type="ARBA" id="ARBA00022898"/>
    </source>
</evidence>
<dbReference type="PANTHER" id="PTHR43525">
    <property type="entry name" value="PROTEIN MALY"/>
    <property type="match status" value="1"/>
</dbReference>
<name>A0A2S9V521_9ALTE</name>
<evidence type="ECO:0000256" key="1">
    <source>
        <dbReference type="ARBA" id="ARBA00001933"/>
    </source>
</evidence>
<dbReference type="InterPro" id="IPR015424">
    <property type="entry name" value="PyrdxlP-dep_Trfase"/>
</dbReference>
<gene>
    <name evidence="7" type="ORF">C6Y40_21670</name>
</gene>
<evidence type="ECO:0000256" key="5">
    <source>
        <dbReference type="ARBA" id="ARBA00037974"/>
    </source>
</evidence>
<protein>
    <recommendedName>
        <fullName evidence="2">cysteine-S-conjugate beta-lyase</fullName>
        <ecNumber evidence="2">4.4.1.13</ecNumber>
    </recommendedName>
</protein>
<evidence type="ECO:0000313" key="7">
    <source>
        <dbReference type="EMBL" id="PRO71552.1"/>
    </source>
</evidence>
<keyword evidence="8" id="KW-1185">Reference proteome</keyword>
<sequence length="376" mass="41432">MSQFDNTPDRRDFWSFKWQKYAGQDVIPCWVADTEFRCAQPILEAIQKQTEYGNLGYSLPAQHQPANQAVVRWLKDKHDWAIEADWIVWTPGVVPAFNVAIKAYCEPGDKVLIQTPNYPPLLAAPGLNNTQRVDIPTKLEAGRWTIDLAALEEHAADPLCKLMILCNPMNPVGSVMTQAEIDAIAGICARHNVTLCSDEIHCDLILEEGVRHIPAGRVEQLANRSVTLMAASKTFNVAGLGTSFAIIPDASLRRKFTQGAAGIVPWANVMGLVATEAAFTQCDDWLAEQIAYLRSNRDYLVERINAIDGLEVVSSEATFLAWIDATGLGVEDVLKWCESKGVGPSPGRDFGAPGFFRVNFGCSRAMLKDILDRLSS</sequence>